<evidence type="ECO:0000313" key="3">
    <source>
        <dbReference type="Proteomes" id="UP001152622"/>
    </source>
</evidence>
<sequence>MAVPHRGSSGEDGQRLVRTRRSSRRGDYPGARGEPAPGAPSGMDFSYRGDGERMQYSCSRTLAPPVQAAVDKATPPRSVWNSLNYHPFSLNSTLNYYPSAVQHDSAWRKPAPGKLGPASKLGLERKPFFARTANLLLPLPCTHDDSLKKRNHPTPRHVAHLHEGRATPKSQTRALLFPNRYAALAGLSELSGIWEAHSALRAHGIPAYPLTTEHSLSAQMSDVMVDTDQTEIRPRQITHELALDLTDGACPGAVCI</sequence>
<dbReference type="EMBL" id="JAINUF010000013">
    <property type="protein sequence ID" value="KAJ8343848.1"/>
    <property type="molecule type" value="Genomic_DNA"/>
</dbReference>
<evidence type="ECO:0000256" key="1">
    <source>
        <dbReference type="SAM" id="MobiDB-lite"/>
    </source>
</evidence>
<gene>
    <name evidence="2" type="ORF">SKAU_G00311770</name>
</gene>
<dbReference type="Proteomes" id="UP001152622">
    <property type="component" value="Chromosome 13"/>
</dbReference>
<feature type="region of interest" description="Disordered" evidence="1">
    <location>
        <begin position="1"/>
        <end position="50"/>
    </location>
</feature>
<protein>
    <submittedName>
        <fullName evidence="2">Uncharacterized protein</fullName>
    </submittedName>
</protein>
<name>A0A9Q1ES02_SYNKA</name>
<evidence type="ECO:0000313" key="2">
    <source>
        <dbReference type="EMBL" id="KAJ8343848.1"/>
    </source>
</evidence>
<reference evidence="2" key="1">
    <citation type="journal article" date="2023" name="Science">
        <title>Genome structures resolve the early diversification of teleost fishes.</title>
        <authorList>
            <person name="Parey E."/>
            <person name="Louis A."/>
            <person name="Montfort J."/>
            <person name="Bouchez O."/>
            <person name="Roques C."/>
            <person name="Iampietro C."/>
            <person name="Lluch J."/>
            <person name="Castinel A."/>
            <person name="Donnadieu C."/>
            <person name="Desvignes T."/>
            <person name="Floi Bucao C."/>
            <person name="Jouanno E."/>
            <person name="Wen M."/>
            <person name="Mejri S."/>
            <person name="Dirks R."/>
            <person name="Jansen H."/>
            <person name="Henkel C."/>
            <person name="Chen W.J."/>
            <person name="Zahm M."/>
            <person name="Cabau C."/>
            <person name="Klopp C."/>
            <person name="Thompson A.W."/>
            <person name="Robinson-Rechavi M."/>
            <person name="Braasch I."/>
            <person name="Lecointre G."/>
            <person name="Bobe J."/>
            <person name="Postlethwait J.H."/>
            <person name="Berthelot C."/>
            <person name="Roest Crollius H."/>
            <person name="Guiguen Y."/>
        </authorList>
    </citation>
    <scope>NUCLEOTIDE SEQUENCE</scope>
    <source>
        <strain evidence="2">WJC10195</strain>
    </source>
</reference>
<keyword evidence="3" id="KW-1185">Reference proteome</keyword>
<comment type="caution">
    <text evidence="2">The sequence shown here is derived from an EMBL/GenBank/DDBJ whole genome shotgun (WGS) entry which is preliminary data.</text>
</comment>
<accession>A0A9Q1ES02</accession>
<proteinExistence type="predicted"/>
<feature type="compositionally biased region" description="Low complexity" evidence="1">
    <location>
        <begin position="29"/>
        <end position="42"/>
    </location>
</feature>
<dbReference type="AlphaFoldDB" id="A0A9Q1ES02"/>
<organism evidence="2 3">
    <name type="scientific">Synaphobranchus kaupii</name>
    <name type="common">Kaup's arrowtooth eel</name>
    <dbReference type="NCBI Taxonomy" id="118154"/>
    <lineage>
        <taxon>Eukaryota</taxon>
        <taxon>Metazoa</taxon>
        <taxon>Chordata</taxon>
        <taxon>Craniata</taxon>
        <taxon>Vertebrata</taxon>
        <taxon>Euteleostomi</taxon>
        <taxon>Actinopterygii</taxon>
        <taxon>Neopterygii</taxon>
        <taxon>Teleostei</taxon>
        <taxon>Anguilliformes</taxon>
        <taxon>Synaphobranchidae</taxon>
        <taxon>Synaphobranchus</taxon>
    </lineage>
</organism>